<evidence type="ECO:0000313" key="3">
    <source>
        <dbReference type="Proteomes" id="UP000270607"/>
    </source>
</evidence>
<sequence length="216" mass="24978">MDYANSILESGHDYIKRLVLSSLQMDSVLHWLAIFLVVFFILDVVRSFLPYLNSFFLFRKILNCANIVKLLFFFIIFFLQDSTIATDRSSTQKITLAVFSILVIATIVYVLFYVLTSIYMLFKYRSFKIALAGPKVLIVDGKCFTLDRFECAPVFIKSICHGEEVFHYGEHQLDKAPTVVVYRSAFYAIDYKFFSAFEHDNQKAIVFRPSATKQSV</sequence>
<organism evidence="2 3">
    <name type="scientific">Xinzhou nematode virus 6</name>
    <dbReference type="NCBI Taxonomy" id="1923774"/>
    <lineage>
        <taxon>Viruses</taxon>
        <taxon>Riboviria</taxon>
        <taxon>Orthornavirae</taxon>
        <taxon>Pisuviricota</taxon>
        <taxon>Pisoniviricetes</taxon>
        <taxon>Nidovirales</taxon>
        <taxon>Tornidovirineae</taxon>
        <taxon>Tobaniviridae</taxon>
        <taxon>Serpentovirinae</taxon>
        <taxon>Sectovirus</taxon>
        <taxon>Sanematovirus</taxon>
        <taxon>Sectovirus xinzhouense</taxon>
    </lineage>
</organism>
<dbReference type="KEGG" id="vg:40526538"/>
<dbReference type="RefSeq" id="YP_009666303.1">
    <property type="nucleotide sequence ID" value="NC_043490.1"/>
</dbReference>
<evidence type="ECO:0000256" key="1">
    <source>
        <dbReference type="SAM" id="Phobius"/>
    </source>
</evidence>
<feature type="transmembrane region" description="Helical" evidence="1">
    <location>
        <begin position="28"/>
        <end position="49"/>
    </location>
</feature>
<keyword evidence="3" id="KW-1185">Reference proteome</keyword>
<proteinExistence type="predicted"/>
<keyword evidence="1" id="KW-1133">Transmembrane helix</keyword>
<accession>A0A1L3KJ43</accession>
<feature type="transmembrane region" description="Helical" evidence="1">
    <location>
        <begin position="61"/>
        <end position="79"/>
    </location>
</feature>
<keyword evidence="1" id="KW-0812">Transmembrane</keyword>
<reference evidence="2 3" key="1">
    <citation type="journal article" date="2016" name="Nature">
        <title>Redefining the invertebrate RNA virosphere.</title>
        <authorList>
            <person name="Shi M."/>
            <person name="Lin X.D."/>
            <person name="Tian J.H."/>
            <person name="Chen L.J."/>
            <person name="Chen X."/>
            <person name="Li C.X."/>
            <person name="Qin X.C."/>
            <person name="Li J."/>
            <person name="Cao J.P."/>
            <person name="Eden J.S."/>
            <person name="Buchmann J."/>
            <person name="Wang W."/>
            <person name="Xu J."/>
            <person name="Holmes E.C."/>
            <person name="Zhang Y.Z."/>
        </authorList>
    </citation>
    <scope>NUCLEOTIDE SEQUENCE [LARGE SCALE GENOMIC DNA]</scope>
    <source>
        <strain evidence="2 3">XZSJSC61041</strain>
    </source>
</reference>
<keyword evidence="1" id="KW-0472">Membrane</keyword>
<feature type="transmembrane region" description="Helical" evidence="1">
    <location>
        <begin position="99"/>
        <end position="122"/>
    </location>
</feature>
<dbReference type="GeneID" id="40526538"/>
<name>A0A1L3KJ43_9NIDO</name>
<dbReference type="EMBL" id="KX883637">
    <property type="protein sequence ID" value="APG77349.1"/>
    <property type="molecule type" value="Genomic_RNA"/>
</dbReference>
<dbReference type="Proteomes" id="UP000270607">
    <property type="component" value="Segment"/>
</dbReference>
<evidence type="ECO:0000313" key="2">
    <source>
        <dbReference type="EMBL" id="APG77349.1"/>
    </source>
</evidence>
<protein>
    <submittedName>
        <fullName evidence="2">M protein</fullName>
    </submittedName>
</protein>